<keyword evidence="1" id="KW-0812">Transmembrane</keyword>
<dbReference type="EMBL" id="JACOPO010000001">
    <property type="protein sequence ID" value="MBC5721732.1"/>
    <property type="molecule type" value="Genomic_DNA"/>
</dbReference>
<evidence type="ECO:0000313" key="3">
    <source>
        <dbReference type="Proteomes" id="UP000628736"/>
    </source>
</evidence>
<accession>A0A8J6M7N6</accession>
<name>A0A8J6M7N6_9FIRM</name>
<evidence type="ECO:0000313" key="2">
    <source>
        <dbReference type="EMBL" id="MBC5721732.1"/>
    </source>
</evidence>
<dbReference type="Proteomes" id="UP000628736">
    <property type="component" value="Unassembled WGS sequence"/>
</dbReference>
<feature type="transmembrane region" description="Helical" evidence="1">
    <location>
        <begin position="130"/>
        <end position="147"/>
    </location>
</feature>
<comment type="caution">
    <text evidence="2">The sequence shown here is derived from an EMBL/GenBank/DDBJ whole genome shotgun (WGS) entry which is preliminary data.</text>
</comment>
<feature type="transmembrane region" description="Helical" evidence="1">
    <location>
        <begin position="159"/>
        <end position="185"/>
    </location>
</feature>
<reference evidence="2" key="1">
    <citation type="submission" date="2020-08" db="EMBL/GenBank/DDBJ databases">
        <title>Genome public.</title>
        <authorList>
            <person name="Liu C."/>
            <person name="Sun Q."/>
        </authorList>
    </citation>
    <scope>NUCLEOTIDE SEQUENCE</scope>
    <source>
        <strain evidence="2">NSJ-23</strain>
    </source>
</reference>
<keyword evidence="1" id="KW-1133">Transmembrane helix</keyword>
<proteinExistence type="predicted"/>
<feature type="transmembrane region" description="Helical" evidence="1">
    <location>
        <begin position="78"/>
        <end position="99"/>
    </location>
</feature>
<dbReference type="RefSeq" id="WP_186852088.1">
    <property type="nucleotide sequence ID" value="NZ_JACOPO010000001.1"/>
</dbReference>
<protein>
    <submittedName>
        <fullName evidence="2">Glucosyltransferase domain-containing protein</fullName>
    </submittedName>
</protein>
<dbReference type="InterPro" id="IPR025686">
    <property type="entry name" value="Glucos_trans_II"/>
</dbReference>
<evidence type="ECO:0000256" key="1">
    <source>
        <dbReference type="SAM" id="Phobius"/>
    </source>
</evidence>
<keyword evidence="3" id="KW-1185">Reference proteome</keyword>
<sequence>MTIDQRGAGLWRRIAPAQRTAFFSCLITGLLVHLYAFTNLIPNSDGLSRVHDLQQMTISGRWFLHYASALNSYTQMPAAIGLLSLLLLGTAAALTVSLLRLDSRVLAGLAGAVMAAFPVMGYTFLYLFTASAYCLAILLAVLSVWLARRGTLLSWAAGVVALALSMGTYQAYVTVAISLSLLAVFRAALDPEFTFQSTLRLGLRLMAYLAAGALLYYGVLLLFLQFKGLELLSYLGMDAASSGYPFGQLPRLILDSYKQVVSFFFLPGSANGFADLWMVILDLAALALGGACFLLHLGKKGLYRDRWRPLTALSMVALLPLGMDFGQILSPWSVPTPLMKYAFVSVYLLVLLAVGLLDSQGASAGPGAWVPPAAVLWGVLLLVFCLNTNNLLYTASAQAHRATESYLTRLFARVEACPGYEPGMEVAIVGAIPEDQLTAQIDIYDQVDHYSVPRDTVAPLNKHIYYYLNDWLNIPVAEPDEDTMIAVAASPEFQSMPLYPAQGSVQMVDGRVVVKLQEEYTPKSDFEIAYENRR</sequence>
<feature type="transmembrane region" description="Helical" evidence="1">
    <location>
        <begin position="21"/>
        <end position="41"/>
    </location>
</feature>
<dbReference type="AlphaFoldDB" id="A0A8J6M7N6"/>
<feature type="transmembrane region" description="Helical" evidence="1">
    <location>
        <begin position="276"/>
        <end position="298"/>
    </location>
</feature>
<dbReference type="Pfam" id="PF14264">
    <property type="entry name" value="Glucos_trans_II"/>
    <property type="match status" value="1"/>
</dbReference>
<gene>
    <name evidence="2" type="ORF">H8S11_02690</name>
</gene>
<feature type="transmembrane region" description="Helical" evidence="1">
    <location>
        <begin position="369"/>
        <end position="393"/>
    </location>
</feature>
<feature type="transmembrane region" description="Helical" evidence="1">
    <location>
        <begin position="205"/>
        <end position="224"/>
    </location>
</feature>
<feature type="transmembrane region" description="Helical" evidence="1">
    <location>
        <begin position="338"/>
        <end position="357"/>
    </location>
</feature>
<organism evidence="2 3">
    <name type="scientific">Flintibacter hominis</name>
    <dbReference type="NCBI Taxonomy" id="2763048"/>
    <lineage>
        <taxon>Bacteria</taxon>
        <taxon>Bacillati</taxon>
        <taxon>Bacillota</taxon>
        <taxon>Clostridia</taxon>
        <taxon>Eubacteriales</taxon>
        <taxon>Flintibacter</taxon>
    </lineage>
</organism>
<keyword evidence="1" id="KW-0472">Membrane</keyword>